<accession>A0ABQ3DCV6</accession>
<comment type="caution">
    <text evidence="1">The sequence shown here is derived from an EMBL/GenBank/DDBJ whole genome shotgun (WGS) entry which is preliminary data.</text>
</comment>
<proteinExistence type="predicted"/>
<dbReference type="EMBL" id="BMVN01000072">
    <property type="protein sequence ID" value="GHA70024.1"/>
    <property type="molecule type" value="Genomic_DNA"/>
</dbReference>
<evidence type="ECO:0000313" key="1">
    <source>
        <dbReference type="EMBL" id="GHA70024.1"/>
    </source>
</evidence>
<organism evidence="1 2">
    <name type="scientific">Streptomyces canarius</name>
    <dbReference type="NCBI Taxonomy" id="285453"/>
    <lineage>
        <taxon>Bacteria</taxon>
        <taxon>Bacillati</taxon>
        <taxon>Actinomycetota</taxon>
        <taxon>Actinomycetes</taxon>
        <taxon>Kitasatosporales</taxon>
        <taxon>Streptomycetaceae</taxon>
        <taxon>Streptomyces</taxon>
    </lineage>
</organism>
<keyword evidence="2" id="KW-1185">Reference proteome</keyword>
<protein>
    <submittedName>
        <fullName evidence="1">Uncharacterized protein</fullName>
    </submittedName>
</protein>
<reference evidence="2" key="1">
    <citation type="journal article" date="2019" name="Int. J. Syst. Evol. Microbiol.">
        <title>The Global Catalogue of Microorganisms (GCM) 10K type strain sequencing project: providing services to taxonomists for standard genome sequencing and annotation.</title>
        <authorList>
            <consortium name="The Broad Institute Genomics Platform"/>
            <consortium name="The Broad Institute Genome Sequencing Center for Infectious Disease"/>
            <person name="Wu L."/>
            <person name="Ma J."/>
        </authorList>
    </citation>
    <scope>NUCLEOTIDE SEQUENCE [LARGE SCALE GENOMIC DNA]</scope>
    <source>
        <strain evidence="2">JCM 4733</strain>
    </source>
</reference>
<sequence length="81" mass="8039">MAFVGGEVGQGAGDQGTEVVIEVGRDRLAGAADLQEAEHRQVEVEGQAVGAVGDDLADLAAGERLAVVGEPTGEVVVAVLG</sequence>
<name>A0ABQ3DCV6_9ACTN</name>
<dbReference type="Proteomes" id="UP000653644">
    <property type="component" value="Unassembled WGS sequence"/>
</dbReference>
<evidence type="ECO:0000313" key="2">
    <source>
        <dbReference type="Proteomes" id="UP000653644"/>
    </source>
</evidence>
<gene>
    <name evidence="1" type="ORF">GCM10010345_86820</name>
</gene>
<dbReference type="RefSeq" id="WP_189894728.1">
    <property type="nucleotide sequence ID" value="NZ_BMVN01000072.1"/>
</dbReference>